<keyword evidence="2" id="KW-1185">Reference proteome</keyword>
<dbReference type="EMBL" id="BONW01000044">
    <property type="protein sequence ID" value="GIG92372.1"/>
    <property type="molecule type" value="Genomic_DNA"/>
</dbReference>
<organism evidence="1 2">
    <name type="scientific">Plantactinospora endophytica</name>
    <dbReference type="NCBI Taxonomy" id="673535"/>
    <lineage>
        <taxon>Bacteria</taxon>
        <taxon>Bacillati</taxon>
        <taxon>Actinomycetota</taxon>
        <taxon>Actinomycetes</taxon>
        <taxon>Micromonosporales</taxon>
        <taxon>Micromonosporaceae</taxon>
        <taxon>Plantactinospora</taxon>
    </lineage>
</organism>
<sequence length="140" mass="15879">MTVDVDMCYGSDNVLRREHRPLTVDYVKRHHVRMSSESTPKPARLSIFRRNRPRPLVAPGDTVHAPEFAHFQPYDDTARILGDLRLRVTAIPVGTAPVREGFQLLRGYVVDADGFEAVAESWHYVRLASCRVSMPPGERP</sequence>
<evidence type="ECO:0000313" key="1">
    <source>
        <dbReference type="EMBL" id="GIG92372.1"/>
    </source>
</evidence>
<accession>A0ABQ4EDP6</accession>
<name>A0ABQ4EDP6_9ACTN</name>
<protein>
    <submittedName>
        <fullName evidence="1">Uncharacterized protein</fullName>
    </submittedName>
</protein>
<dbReference type="Proteomes" id="UP000646749">
    <property type="component" value="Unassembled WGS sequence"/>
</dbReference>
<evidence type="ECO:0000313" key="2">
    <source>
        <dbReference type="Proteomes" id="UP000646749"/>
    </source>
</evidence>
<gene>
    <name evidence="1" type="ORF">Pen02_73080</name>
</gene>
<reference evidence="1 2" key="1">
    <citation type="submission" date="2021-01" db="EMBL/GenBank/DDBJ databases">
        <title>Whole genome shotgun sequence of Plantactinospora endophytica NBRC 110450.</title>
        <authorList>
            <person name="Komaki H."/>
            <person name="Tamura T."/>
        </authorList>
    </citation>
    <scope>NUCLEOTIDE SEQUENCE [LARGE SCALE GENOMIC DNA]</scope>
    <source>
        <strain evidence="1 2">NBRC 110450</strain>
    </source>
</reference>
<proteinExistence type="predicted"/>
<comment type="caution">
    <text evidence="1">The sequence shown here is derived from an EMBL/GenBank/DDBJ whole genome shotgun (WGS) entry which is preliminary data.</text>
</comment>